<dbReference type="EMBL" id="MKKU01000143">
    <property type="protein sequence ID" value="RNF22121.1"/>
    <property type="molecule type" value="Genomic_DNA"/>
</dbReference>
<dbReference type="RefSeq" id="XP_029229745.1">
    <property type="nucleotide sequence ID" value="XM_029370203.1"/>
</dbReference>
<keyword evidence="3" id="KW-0862">Zinc</keyword>
<feature type="domain" description="MYND-type" evidence="5">
    <location>
        <begin position="96"/>
        <end position="133"/>
    </location>
</feature>
<dbReference type="SUPFAM" id="SSF144232">
    <property type="entry name" value="HIT/MYND zinc finger-like"/>
    <property type="match status" value="1"/>
</dbReference>
<keyword evidence="2 4" id="KW-0863">Zinc-finger</keyword>
<organism evidence="6 7">
    <name type="scientific">Trypanosoma conorhini</name>
    <dbReference type="NCBI Taxonomy" id="83891"/>
    <lineage>
        <taxon>Eukaryota</taxon>
        <taxon>Discoba</taxon>
        <taxon>Euglenozoa</taxon>
        <taxon>Kinetoplastea</taxon>
        <taxon>Metakinetoplastina</taxon>
        <taxon>Trypanosomatida</taxon>
        <taxon>Trypanosomatidae</taxon>
        <taxon>Trypanosoma</taxon>
    </lineage>
</organism>
<evidence type="ECO:0000256" key="1">
    <source>
        <dbReference type="ARBA" id="ARBA00022723"/>
    </source>
</evidence>
<keyword evidence="7" id="KW-1185">Reference proteome</keyword>
<dbReference type="GO" id="GO:0008270">
    <property type="term" value="F:zinc ion binding"/>
    <property type="evidence" value="ECO:0007669"/>
    <property type="project" value="UniProtKB-KW"/>
</dbReference>
<dbReference type="PROSITE" id="PS01360">
    <property type="entry name" value="ZF_MYND_1"/>
    <property type="match status" value="1"/>
</dbReference>
<protein>
    <recommendedName>
        <fullName evidence="5">MYND-type domain-containing protein</fullName>
    </recommendedName>
</protein>
<evidence type="ECO:0000256" key="4">
    <source>
        <dbReference type="PROSITE-ProRule" id="PRU00134"/>
    </source>
</evidence>
<accession>A0A422PWJ1</accession>
<dbReference type="Proteomes" id="UP000284403">
    <property type="component" value="Unassembled WGS sequence"/>
</dbReference>
<evidence type="ECO:0000256" key="3">
    <source>
        <dbReference type="ARBA" id="ARBA00022833"/>
    </source>
</evidence>
<reference evidence="6 7" key="1">
    <citation type="journal article" date="2018" name="BMC Genomics">
        <title>Genomic comparison of Trypanosoma conorhini and Trypanosoma rangeli to Trypanosoma cruzi strains of high and low virulence.</title>
        <authorList>
            <person name="Bradwell K.R."/>
            <person name="Koparde V.N."/>
            <person name="Matveyev A.V."/>
            <person name="Serrano M.G."/>
            <person name="Alves J.M."/>
            <person name="Parikh H."/>
            <person name="Huang B."/>
            <person name="Lee V."/>
            <person name="Espinosa-Alvarez O."/>
            <person name="Ortiz P.A."/>
            <person name="Costa-Martins A.G."/>
            <person name="Teixeira M.M."/>
            <person name="Buck G.A."/>
        </authorList>
    </citation>
    <scope>NUCLEOTIDE SEQUENCE [LARGE SCALE GENOMIC DNA]</scope>
    <source>
        <strain evidence="6 7">025E</strain>
    </source>
</reference>
<dbReference type="InterPro" id="IPR002893">
    <property type="entry name" value="Znf_MYND"/>
</dbReference>
<evidence type="ECO:0000313" key="7">
    <source>
        <dbReference type="Proteomes" id="UP000284403"/>
    </source>
</evidence>
<sequence>MASSCSSSGSSTGSFPLADEGSVVREVVASLQLPLQRQQELLTRIQNCEEEIEKLKLYSLRRPSGGLLSPSEAQKGSEWKAGCKNGELGAGAERMCDYCFKVARCWPCQECEREWYCSSPCQRLREHVHRPFCRHRRQLR</sequence>
<dbReference type="GeneID" id="40316894"/>
<evidence type="ECO:0000259" key="5">
    <source>
        <dbReference type="PROSITE" id="PS50865"/>
    </source>
</evidence>
<keyword evidence="1" id="KW-0479">Metal-binding</keyword>
<evidence type="ECO:0000313" key="6">
    <source>
        <dbReference type="EMBL" id="RNF22121.1"/>
    </source>
</evidence>
<dbReference type="OrthoDB" id="243817at2759"/>
<comment type="caution">
    <text evidence="6">The sequence shown here is derived from an EMBL/GenBank/DDBJ whole genome shotgun (WGS) entry which is preliminary data.</text>
</comment>
<evidence type="ECO:0000256" key="2">
    <source>
        <dbReference type="ARBA" id="ARBA00022771"/>
    </source>
</evidence>
<dbReference type="PROSITE" id="PS50865">
    <property type="entry name" value="ZF_MYND_2"/>
    <property type="match status" value="1"/>
</dbReference>
<name>A0A422PWJ1_9TRYP</name>
<gene>
    <name evidence="6" type="ORF">Tco025E_03283</name>
</gene>
<proteinExistence type="predicted"/>
<dbReference type="AlphaFoldDB" id="A0A422PWJ1"/>